<dbReference type="AlphaFoldDB" id="A0A443JC92"/>
<dbReference type="Proteomes" id="UP000284476">
    <property type="component" value="Unassembled WGS sequence"/>
</dbReference>
<dbReference type="PANTHER" id="PTHR30006">
    <property type="entry name" value="THIAMINE-BINDING PERIPLASMIC PROTEIN-RELATED"/>
    <property type="match status" value="1"/>
</dbReference>
<evidence type="ECO:0000313" key="6">
    <source>
        <dbReference type="EMBL" id="RWR18112.1"/>
    </source>
</evidence>
<evidence type="ECO:0000256" key="2">
    <source>
        <dbReference type="ARBA" id="ARBA00008520"/>
    </source>
</evidence>
<organism evidence="6 7">
    <name type="scientific">Paenirhodobacter populi</name>
    <dbReference type="NCBI Taxonomy" id="2306993"/>
    <lineage>
        <taxon>Bacteria</taxon>
        <taxon>Pseudomonadati</taxon>
        <taxon>Pseudomonadota</taxon>
        <taxon>Alphaproteobacteria</taxon>
        <taxon>Rhodobacterales</taxon>
        <taxon>Rhodobacter group</taxon>
        <taxon>Paenirhodobacter</taxon>
    </lineage>
</organism>
<evidence type="ECO:0000313" key="7">
    <source>
        <dbReference type="Proteomes" id="UP000284476"/>
    </source>
</evidence>
<reference evidence="6 7" key="1">
    <citation type="submission" date="2019-01" db="EMBL/GenBank/DDBJ databases">
        <title>Sinorhodobacter populi sp. nov. isolated from the symptomatic bark tissue of Populus euramericana canker.</title>
        <authorList>
            <person name="Xu G."/>
        </authorList>
    </citation>
    <scope>NUCLEOTIDE SEQUENCE [LARGE SCALE GENOMIC DNA]</scope>
    <source>
        <strain evidence="6 7">SK2B-1</strain>
    </source>
</reference>
<keyword evidence="5" id="KW-0574">Periplasm</keyword>
<dbReference type="InterPro" id="IPR006059">
    <property type="entry name" value="SBP"/>
</dbReference>
<keyword evidence="4" id="KW-0732">Signal</keyword>
<comment type="caution">
    <text evidence="6">The sequence shown here is derived from an EMBL/GenBank/DDBJ whole genome shotgun (WGS) entry which is preliminary data.</text>
</comment>
<dbReference type="Gene3D" id="3.40.190.10">
    <property type="entry name" value="Periplasmic binding protein-like II"/>
    <property type="match status" value="2"/>
</dbReference>
<name>A0A443JC92_9RHOB</name>
<evidence type="ECO:0000256" key="1">
    <source>
        <dbReference type="ARBA" id="ARBA00004418"/>
    </source>
</evidence>
<evidence type="ECO:0000256" key="4">
    <source>
        <dbReference type="ARBA" id="ARBA00022729"/>
    </source>
</evidence>
<dbReference type="GO" id="GO:0030975">
    <property type="term" value="F:thiamine binding"/>
    <property type="evidence" value="ECO:0007669"/>
    <property type="project" value="TreeGrafter"/>
</dbReference>
<comment type="similarity">
    <text evidence="2">Belongs to the bacterial solute-binding protein 1 family.</text>
</comment>
<dbReference type="CDD" id="cd13589">
    <property type="entry name" value="PBP2_polyamine_RpCGA009"/>
    <property type="match status" value="1"/>
</dbReference>
<accession>A0A443JC92</accession>
<reference evidence="6 7" key="2">
    <citation type="submission" date="2019-01" db="EMBL/GenBank/DDBJ databases">
        <authorList>
            <person name="Li Y."/>
        </authorList>
    </citation>
    <scope>NUCLEOTIDE SEQUENCE [LARGE SCALE GENOMIC DNA]</scope>
    <source>
        <strain evidence="6 7">SK2B-1</strain>
    </source>
</reference>
<dbReference type="PANTHER" id="PTHR30006:SF3">
    <property type="entry name" value="THIAMINE-BINDING PERIPLASMIC PROTEIN"/>
    <property type="match status" value="1"/>
</dbReference>
<dbReference type="GO" id="GO:0015888">
    <property type="term" value="P:thiamine transport"/>
    <property type="evidence" value="ECO:0007669"/>
    <property type="project" value="TreeGrafter"/>
</dbReference>
<evidence type="ECO:0000256" key="3">
    <source>
        <dbReference type="ARBA" id="ARBA00022448"/>
    </source>
</evidence>
<dbReference type="PROSITE" id="PS51318">
    <property type="entry name" value="TAT"/>
    <property type="match status" value="1"/>
</dbReference>
<dbReference type="InterPro" id="IPR006311">
    <property type="entry name" value="TAT_signal"/>
</dbReference>
<sequence length="461" mass="50947">MPPAPNRIVRGAVGNLSHVAYAADNLCSRVMRYAINNIRRKSHRIFDCVPDTVGTGCDEGREQAMRTTGIQETHMTDKHDADRIRRLRESVMVPPTARRDFLKLFGGAAALAMAGPMFPHAARAQDIALPEFDTIPDAWKGTGEVVVVTWGGIGTEMQRKAWFEPFEKLCGIKVIEAIGPDPAKLKAMVDTGTVGWDVCQIGRGTMIELLRQGDYLEPIDYSLVEPGVTEDSRASHGLDIVPYSQMIAYRTDVFPEGPKGFKDFWDTEKFRGGRSMPIATKGNVPELVGALIADGVDPASAYPIDIDRAIAKFYEIRPSVVKWWETGAQHMQLLLDNEAPLVTAWNGRIDAAQKEGKPVELVWDGGMLVKNAWLIPKGAPNLSNAQKFAAFSSSAIAQARYSILLPYGFTNADSAKYIPADVLAKLPTAPENLALQVPYQYQWWADNRPEVIEKFNKMMLS</sequence>
<dbReference type="SUPFAM" id="SSF53850">
    <property type="entry name" value="Periplasmic binding protein-like II"/>
    <property type="match status" value="1"/>
</dbReference>
<comment type="subcellular location">
    <subcellularLocation>
        <location evidence="1">Periplasm</location>
    </subcellularLocation>
</comment>
<dbReference type="GO" id="GO:0030976">
    <property type="term" value="F:thiamine pyrophosphate binding"/>
    <property type="evidence" value="ECO:0007669"/>
    <property type="project" value="TreeGrafter"/>
</dbReference>
<keyword evidence="3" id="KW-0813">Transport</keyword>
<protein>
    <submittedName>
        <fullName evidence="6">ABC transporter substrate-binding protein</fullName>
    </submittedName>
</protein>
<dbReference type="Pfam" id="PF13416">
    <property type="entry name" value="SBP_bac_8"/>
    <property type="match status" value="1"/>
</dbReference>
<evidence type="ECO:0000256" key="5">
    <source>
        <dbReference type="ARBA" id="ARBA00022764"/>
    </source>
</evidence>
<dbReference type="GO" id="GO:0030288">
    <property type="term" value="C:outer membrane-bounded periplasmic space"/>
    <property type="evidence" value="ECO:0007669"/>
    <property type="project" value="TreeGrafter"/>
</dbReference>
<proteinExistence type="inferred from homology"/>
<dbReference type="EMBL" id="SAUZ01000021">
    <property type="protein sequence ID" value="RWR18112.1"/>
    <property type="molecule type" value="Genomic_DNA"/>
</dbReference>
<gene>
    <name evidence="6" type="ORF">D2T30_17020</name>
</gene>